<organism evidence="3 4">
    <name type="scientific">Thermocoleostomius sinensis A174</name>
    <dbReference type="NCBI Taxonomy" id="2016057"/>
    <lineage>
        <taxon>Bacteria</taxon>
        <taxon>Bacillati</taxon>
        <taxon>Cyanobacteriota</taxon>
        <taxon>Cyanophyceae</taxon>
        <taxon>Oculatellales</taxon>
        <taxon>Oculatellaceae</taxon>
        <taxon>Thermocoleostomius</taxon>
    </lineage>
</organism>
<dbReference type="AlphaFoldDB" id="A0A9E8ZCK5"/>
<evidence type="ECO:0000313" key="4">
    <source>
        <dbReference type="Proteomes" id="UP001163152"/>
    </source>
</evidence>
<feature type="domain" description="Mannosylglycerate hydrolase MGH1-like glycoside hydrolase" evidence="2">
    <location>
        <begin position="467"/>
        <end position="602"/>
    </location>
</feature>
<protein>
    <recommendedName>
        <fullName evidence="5">Amylo-alpha-1,6-glucosidase</fullName>
    </recommendedName>
</protein>
<gene>
    <name evidence="3" type="ORF">OXH18_01275</name>
</gene>
<dbReference type="Pfam" id="PF22422">
    <property type="entry name" value="MGH1-like_GH"/>
    <property type="match status" value="1"/>
</dbReference>
<dbReference type="Gene3D" id="1.50.10.10">
    <property type="match status" value="1"/>
</dbReference>
<dbReference type="Pfam" id="PF14742">
    <property type="entry name" value="GDE_N_bis"/>
    <property type="match status" value="1"/>
</dbReference>
<dbReference type="InterPro" id="IPR032856">
    <property type="entry name" value="GDE_N_bis"/>
</dbReference>
<dbReference type="EMBL" id="CP113797">
    <property type="protein sequence ID" value="WAL60658.1"/>
    <property type="molecule type" value="Genomic_DNA"/>
</dbReference>
<evidence type="ECO:0000259" key="2">
    <source>
        <dbReference type="Pfam" id="PF22422"/>
    </source>
</evidence>
<dbReference type="Proteomes" id="UP001163152">
    <property type="component" value="Chromosome"/>
</dbReference>
<dbReference type="InterPro" id="IPR008928">
    <property type="entry name" value="6-hairpin_glycosidase_sf"/>
</dbReference>
<dbReference type="GO" id="GO:0005975">
    <property type="term" value="P:carbohydrate metabolic process"/>
    <property type="evidence" value="ECO:0007669"/>
    <property type="project" value="InterPro"/>
</dbReference>
<dbReference type="SUPFAM" id="SSF48208">
    <property type="entry name" value="Six-hairpin glycosidases"/>
    <property type="match status" value="1"/>
</dbReference>
<evidence type="ECO:0000313" key="3">
    <source>
        <dbReference type="EMBL" id="WAL60658.1"/>
    </source>
</evidence>
<dbReference type="InterPro" id="IPR054491">
    <property type="entry name" value="MGH1-like_GH"/>
</dbReference>
<sequence length="724" mass="82054">MQISVGPPILTINHGSTFMVTDLAGQIHPEGYFGIFCDDTRFLSYYACYIDGHDWNRLTSTTTAYYAARIYLSNPKFIAKNGEVAEGTISLIISRVVESGVHEELELTNHSLNPVSFNLEIALRSDFADIFEVESQQFVRRGRIETEWNGERQELSTTYTNTNFFRCITYRVRECASPVRYANGRIVFEVTLKPNETWKTYGKYVLADNERIQEPQDYDYQSAVDQRVINTEVEKLHDQWLRSVTQLTSSSEGVNHLYHQSIEDLGALRLFDYDMGSDIWVAAAGVPKFVTLFGRDSLIVSLQTMMVHPSFAIGALKQLAQWQATEVDEWRDAEPGKILHEIRRGELACSQQIPHTPYYGTADATPLFLITLHEAWKWLGEDGLLQEHRDVMQRGLEWIDCYGDRDGDGFQEYKTRSSKGIENQGWKDSGDAIVYPDGQQVSPPIALCELQGYVFDAWLRSAEIFDYWGEFDRADELRTKAKHLQARFEEHFWCDDLGFYAFALDSEKQPVRSIASNVGHCLWSGIVSRDRAAQVAKKLLQPEMWSGWGIRTLSTTNAAYNPFSYHRGSIWPHDNSLIAMGLKRYGFASEVAQVAAGIFEAAQYFSSDRLPELFAGIVREPGAFPVPYREANVPQAWAAASVFQLLQAMLGIQADAPHQQLLVDPNLPDWLPELTLRRIEVGNAQVDLKVWRDGDETRWEATVRSGTINVVAQVSPKPNQSTGG</sequence>
<feature type="domain" description="Putative glycogen debranching enzyme N-terminal" evidence="1">
    <location>
        <begin position="12"/>
        <end position="201"/>
    </location>
</feature>
<proteinExistence type="predicted"/>
<dbReference type="KEGG" id="tsin:OXH18_01275"/>
<accession>A0A9E8ZCK5</accession>
<reference evidence="3" key="1">
    <citation type="submission" date="2022-12" db="EMBL/GenBank/DDBJ databases">
        <title>Polyphasic identification of a Novel Hot-Spring Cyanobacterium Ocullathermofonsia sinensis gen nov. sp. nov. and Genomic Insights on its Adaptations to the Thermal Habitat.</title>
        <authorList>
            <person name="Daroch M."/>
            <person name="Tang J."/>
            <person name="Jiang Y."/>
        </authorList>
    </citation>
    <scope>NUCLEOTIDE SEQUENCE</scope>
    <source>
        <strain evidence="3">PKUAC-SCTA174</strain>
    </source>
</reference>
<dbReference type="InterPro" id="IPR012341">
    <property type="entry name" value="6hp_glycosidase-like_sf"/>
</dbReference>
<evidence type="ECO:0008006" key="5">
    <source>
        <dbReference type="Google" id="ProtNLM"/>
    </source>
</evidence>
<name>A0A9E8ZCK5_9CYAN</name>
<keyword evidence="4" id="KW-1185">Reference proteome</keyword>
<dbReference type="RefSeq" id="WP_268610618.1">
    <property type="nucleotide sequence ID" value="NZ_CP113797.1"/>
</dbReference>
<evidence type="ECO:0000259" key="1">
    <source>
        <dbReference type="Pfam" id="PF14742"/>
    </source>
</evidence>